<evidence type="ECO:0000313" key="3">
    <source>
        <dbReference type="Proteomes" id="UP000078428"/>
    </source>
</evidence>
<dbReference type="STRING" id="1285242.A6A04_11695"/>
<proteinExistence type="predicted"/>
<name>A0A178MW57_9PROT</name>
<feature type="domain" description="CheW-like" evidence="1">
    <location>
        <begin position="18"/>
        <end position="158"/>
    </location>
</feature>
<dbReference type="PANTHER" id="PTHR22617:SF23">
    <property type="entry name" value="CHEMOTAXIS PROTEIN CHEW"/>
    <property type="match status" value="1"/>
</dbReference>
<comment type="caution">
    <text evidence="2">The sequence shown here is derived from an EMBL/GenBank/DDBJ whole genome shotgun (WGS) entry which is preliminary data.</text>
</comment>
<dbReference type="PROSITE" id="PS50851">
    <property type="entry name" value="CHEW"/>
    <property type="match status" value="1"/>
</dbReference>
<dbReference type="Proteomes" id="UP000078428">
    <property type="component" value="Unassembled WGS sequence"/>
</dbReference>
<dbReference type="SUPFAM" id="SSF50341">
    <property type="entry name" value="CheW-like"/>
    <property type="match status" value="1"/>
</dbReference>
<dbReference type="InterPro" id="IPR002545">
    <property type="entry name" value="CheW-lke_dom"/>
</dbReference>
<evidence type="ECO:0000313" key="2">
    <source>
        <dbReference type="EMBL" id="OAN54584.1"/>
    </source>
</evidence>
<gene>
    <name evidence="2" type="ORF">A6A04_11695</name>
</gene>
<dbReference type="CDD" id="cd00732">
    <property type="entry name" value="CheW"/>
    <property type="match status" value="1"/>
</dbReference>
<dbReference type="GO" id="GO:0005829">
    <property type="term" value="C:cytosol"/>
    <property type="evidence" value="ECO:0007669"/>
    <property type="project" value="TreeGrafter"/>
</dbReference>
<dbReference type="GO" id="GO:0007165">
    <property type="term" value="P:signal transduction"/>
    <property type="evidence" value="ECO:0007669"/>
    <property type="project" value="InterPro"/>
</dbReference>
<dbReference type="InterPro" id="IPR036061">
    <property type="entry name" value="CheW-like_dom_sf"/>
</dbReference>
<dbReference type="PANTHER" id="PTHR22617">
    <property type="entry name" value="CHEMOTAXIS SENSOR HISTIDINE KINASE-RELATED"/>
    <property type="match status" value="1"/>
</dbReference>
<dbReference type="SMART" id="SM00260">
    <property type="entry name" value="CheW"/>
    <property type="match status" value="1"/>
</dbReference>
<dbReference type="AlphaFoldDB" id="A0A178MW57"/>
<dbReference type="Gene3D" id="2.30.30.40">
    <property type="entry name" value="SH3 Domains"/>
    <property type="match status" value="1"/>
</dbReference>
<organism evidence="2 3">
    <name type="scientific">Paramagnetospirillum marisnigri</name>
    <dbReference type="NCBI Taxonomy" id="1285242"/>
    <lineage>
        <taxon>Bacteria</taxon>
        <taxon>Pseudomonadati</taxon>
        <taxon>Pseudomonadota</taxon>
        <taxon>Alphaproteobacteria</taxon>
        <taxon>Rhodospirillales</taxon>
        <taxon>Magnetospirillaceae</taxon>
        <taxon>Paramagnetospirillum</taxon>
    </lineage>
</organism>
<dbReference type="Gene3D" id="2.40.50.180">
    <property type="entry name" value="CheA-289, Domain 4"/>
    <property type="match status" value="1"/>
</dbReference>
<accession>A0A178MW57</accession>
<keyword evidence="3" id="KW-1185">Reference proteome</keyword>
<protein>
    <submittedName>
        <fullName evidence="2">Chemotaxis protein CheW</fullName>
    </submittedName>
</protein>
<dbReference type="EMBL" id="LWQT01000028">
    <property type="protein sequence ID" value="OAN54584.1"/>
    <property type="molecule type" value="Genomic_DNA"/>
</dbReference>
<dbReference type="RefSeq" id="WP_068489514.1">
    <property type="nucleotide sequence ID" value="NZ_LWQT01000028.1"/>
</dbReference>
<dbReference type="OrthoDB" id="3291462at2"/>
<dbReference type="GO" id="GO:0006935">
    <property type="term" value="P:chemotaxis"/>
    <property type="evidence" value="ECO:0007669"/>
    <property type="project" value="InterPro"/>
</dbReference>
<dbReference type="Pfam" id="PF01584">
    <property type="entry name" value="CheW"/>
    <property type="match status" value="1"/>
</dbReference>
<sequence length="165" mass="17667">MAETATSDAFAAQTAESARQFISFTVGGEEYGVDIMAIREIKGWTPATLLPEAPDYVRGVIDLRGVIVPIIDMRTRFHGGTTEATPRHVILVVAIDGAMVGLLADAVVDIVTVAATDIQPIPEMDHRQHCSFLAGIVSVEGRMVVVLDLHHLLDNDPAILAQAQA</sequence>
<reference evidence="2 3" key="1">
    <citation type="submission" date="2016-04" db="EMBL/GenBank/DDBJ databases">
        <title>Draft genome sequence of freshwater magnetotactic bacteria Magnetospirillum marisnigri SP-1 and Magnetospirillum moscoviense BB-1.</title>
        <authorList>
            <person name="Koziaeva V."/>
            <person name="Dziuba M.V."/>
            <person name="Ivanov T.M."/>
            <person name="Kuznetsov B."/>
            <person name="Grouzdev D.S."/>
        </authorList>
    </citation>
    <scope>NUCLEOTIDE SEQUENCE [LARGE SCALE GENOMIC DNA]</scope>
    <source>
        <strain evidence="2 3">SP-1</strain>
    </source>
</reference>
<dbReference type="InterPro" id="IPR039315">
    <property type="entry name" value="CheW"/>
</dbReference>
<evidence type="ECO:0000259" key="1">
    <source>
        <dbReference type="PROSITE" id="PS50851"/>
    </source>
</evidence>